<dbReference type="Proteomes" id="UP000291301">
    <property type="component" value="Unassembled WGS sequence"/>
</dbReference>
<dbReference type="AlphaFoldDB" id="A0A4R0P681"/>
<evidence type="ECO:0000313" key="2">
    <source>
        <dbReference type="Proteomes" id="UP000291301"/>
    </source>
</evidence>
<dbReference type="RefSeq" id="WP_131571396.1">
    <property type="nucleotide sequence ID" value="NZ_JAINFK010000008.1"/>
</dbReference>
<dbReference type="GO" id="GO:0016787">
    <property type="term" value="F:hydrolase activity"/>
    <property type="evidence" value="ECO:0007669"/>
    <property type="project" value="UniProtKB-KW"/>
</dbReference>
<gene>
    <name evidence="1" type="ORF">E0D97_17030</name>
</gene>
<dbReference type="OrthoDB" id="9802050at2"/>
<dbReference type="InterPro" id="IPR007709">
    <property type="entry name" value="N-FG_amidohydro"/>
</dbReference>
<organism evidence="1 2">
    <name type="scientific">Oricola cellulosilytica</name>
    <dbReference type="NCBI Taxonomy" id="1429082"/>
    <lineage>
        <taxon>Bacteria</taxon>
        <taxon>Pseudomonadati</taxon>
        <taxon>Pseudomonadota</taxon>
        <taxon>Alphaproteobacteria</taxon>
        <taxon>Hyphomicrobiales</taxon>
        <taxon>Ahrensiaceae</taxon>
        <taxon>Oricola</taxon>
    </lineage>
</organism>
<reference evidence="1 2" key="1">
    <citation type="journal article" date="2015" name="Antonie Van Leeuwenhoek">
        <title>Oricola cellulosilytica gen. nov., sp. nov., a cellulose-degrading bacterium of the family Phyllobacteriaceae isolated from surface seashore water, and emended descriptions of Mesorhizobium loti and Phyllobacterium myrsinacearum.</title>
        <authorList>
            <person name="Hameed A."/>
            <person name="Shahina M."/>
            <person name="Lai W.A."/>
            <person name="Lin S.Y."/>
            <person name="Young L.S."/>
            <person name="Liu Y.C."/>
            <person name="Hsu Y.H."/>
            <person name="Young C.C."/>
        </authorList>
    </citation>
    <scope>NUCLEOTIDE SEQUENCE [LARGE SCALE GENOMIC DNA]</scope>
    <source>
        <strain evidence="1 2">KCTC 52183</strain>
    </source>
</reference>
<sequence>MYGEPDFLDHPAFEVREPAEQRVPFVFNSPHSGRYYPERFMAMTRLDSVSIRRSEDYFVDELFSGAVPLGAPLLLAHFPRAYLDVNREPYELDPRMFRERLPPFANSRSIRVAGGLGTVPRVVSEGLEIYRSGIPVAEAQARITSIYKPYHRTLRELLAQTHRRFGFAVLIDCHSMPASVRYGPDGVRPDFIIGDRFGTSASRNVSEAVAEILSSMGYMVTSNKPYAGGFITEHYGRPLKGLHALQVEVNRGLYIDEQTLVRKPSFHLLQDDIAAFISRLMDLPDHLFHDFSIAAE</sequence>
<evidence type="ECO:0000313" key="1">
    <source>
        <dbReference type="EMBL" id="TCD11408.1"/>
    </source>
</evidence>
<keyword evidence="2" id="KW-1185">Reference proteome</keyword>
<dbReference type="SUPFAM" id="SSF53187">
    <property type="entry name" value="Zn-dependent exopeptidases"/>
    <property type="match status" value="1"/>
</dbReference>
<keyword evidence="1" id="KW-0378">Hydrolase</keyword>
<protein>
    <submittedName>
        <fullName evidence="1">N-formylglutamate amidohydrolase</fullName>
    </submittedName>
</protein>
<dbReference type="Gene3D" id="3.40.630.40">
    <property type="entry name" value="Zn-dependent exopeptidases"/>
    <property type="match status" value="1"/>
</dbReference>
<name>A0A4R0P681_9HYPH</name>
<accession>A0A4R0P681</accession>
<comment type="caution">
    <text evidence="1">The sequence shown here is derived from an EMBL/GenBank/DDBJ whole genome shotgun (WGS) entry which is preliminary data.</text>
</comment>
<dbReference type="EMBL" id="SJST01000009">
    <property type="protein sequence ID" value="TCD11408.1"/>
    <property type="molecule type" value="Genomic_DNA"/>
</dbReference>
<proteinExistence type="predicted"/>
<dbReference type="Pfam" id="PF05013">
    <property type="entry name" value="FGase"/>
    <property type="match status" value="1"/>
</dbReference>